<dbReference type="PANTHER" id="PTHR42788:SF13">
    <property type="entry name" value="ALIPHATIC SULFONATES IMPORT ATP-BINDING PROTEIN SSUB"/>
    <property type="match status" value="1"/>
</dbReference>
<accession>A0A7Y9JLP6</accession>
<keyword evidence="3 6" id="KW-0067">ATP-binding</keyword>
<dbReference type="GO" id="GO:0016887">
    <property type="term" value="F:ATP hydrolysis activity"/>
    <property type="evidence" value="ECO:0007669"/>
    <property type="project" value="InterPro"/>
</dbReference>
<dbReference type="InterPro" id="IPR027417">
    <property type="entry name" value="P-loop_NTPase"/>
</dbReference>
<gene>
    <name evidence="6" type="ORF">BKA02_001002</name>
</gene>
<dbReference type="CDD" id="cd03293">
    <property type="entry name" value="ABC_NrtD_SsuB_transporters"/>
    <property type="match status" value="1"/>
</dbReference>
<evidence type="ECO:0000256" key="1">
    <source>
        <dbReference type="ARBA" id="ARBA00022448"/>
    </source>
</evidence>
<keyword evidence="1" id="KW-0813">Transport</keyword>
<dbReference type="SMART" id="SM00382">
    <property type="entry name" value="AAA"/>
    <property type="match status" value="1"/>
</dbReference>
<keyword evidence="7" id="KW-1185">Reference proteome</keyword>
<organism evidence="6 7">
    <name type="scientific">Microbacterium pseudoresistens</name>
    <dbReference type="NCBI Taxonomy" id="640634"/>
    <lineage>
        <taxon>Bacteria</taxon>
        <taxon>Bacillati</taxon>
        <taxon>Actinomycetota</taxon>
        <taxon>Actinomycetes</taxon>
        <taxon>Micrococcales</taxon>
        <taxon>Microbacteriaceae</taxon>
        <taxon>Microbacterium</taxon>
    </lineage>
</organism>
<comment type="caution">
    <text evidence="6">The sequence shown here is derived from an EMBL/GenBank/DDBJ whole genome shotgun (WGS) entry which is preliminary data.</text>
</comment>
<dbReference type="InterPro" id="IPR050166">
    <property type="entry name" value="ABC_transporter_ATP-bind"/>
</dbReference>
<dbReference type="InterPro" id="IPR003439">
    <property type="entry name" value="ABC_transporter-like_ATP-bd"/>
</dbReference>
<protein>
    <submittedName>
        <fullName evidence="6">NitT/TauT family transport system ATP-binding protein</fullName>
    </submittedName>
</protein>
<feature type="domain" description="ABC transporter" evidence="5">
    <location>
        <begin position="3"/>
        <end position="236"/>
    </location>
</feature>
<dbReference type="RefSeq" id="WP_218844453.1">
    <property type="nucleotide sequence ID" value="NZ_BAABLC010000001.1"/>
</dbReference>
<dbReference type="AlphaFoldDB" id="A0A7Y9JLP6"/>
<dbReference type="SUPFAM" id="SSF52540">
    <property type="entry name" value="P-loop containing nucleoside triphosphate hydrolases"/>
    <property type="match status" value="1"/>
</dbReference>
<dbReference type="Gene3D" id="3.40.50.300">
    <property type="entry name" value="P-loop containing nucleotide triphosphate hydrolases"/>
    <property type="match status" value="1"/>
</dbReference>
<evidence type="ECO:0000256" key="4">
    <source>
        <dbReference type="SAM" id="MobiDB-lite"/>
    </source>
</evidence>
<sequence>MMLEVQSLQKSFDTSSGPLNVISDVSFSVAAGELVSIVGPSGAGKTTLLRCISGLMQPTSGSVELVGSPVLAPPKEMACVFQDYSRSLFPWFKVQRNVELPLYNKFKSTAERKERVRRALSEVGLTGFENSYPWQLSGGMQQRVAIARGLAYEPSVLLMDEPFASVDAQTRADLEDLVLKVRDDLGITIVLVTHDIDEAVYLSDRVVVMSARPSTVVEVLPVDLPRGRDQISTKEIPRFAELRSHVLTLIRSRGDREPVGPPSSSDETIAPHQLAPHSESHPGAQP</sequence>
<evidence type="ECO:0000256" key="2">
    <source>
        <dbReference type="ARBA" id="ARBA00022741"/>
    </source>
</evidence>
<dbReference type="EMBL" id="JACCBH010000001">
    <property type="protein sequence ID" value="NYD53947.1"/>
    <property type="molecule type" value="Genomic_DNA"/>
</dbReference>
<dbReference type="InterPro" id="IPR003593">
    <property type="entry name" value="AAA+_ATPase"/>
</dbReference>
<dbReference type="Proteomes" id="UP000552045">
    <property type="component" value="Unassembled WGS sequence"/>
</dbReference>
<evidence type="ECO:0000313" key="6">
    <source>
        <dbReference type="EMBL" id="NYD53947.1"/>
    </source>
</evidence>
<dbReference type="PROSITE" id="PS00211">
    <property type="entry name" value="ABC_TRANSPORTER_1"/>
    <property type="match status" value="1"/>
</dbReference>
<evidence type="ECO:0000256" key="3">
    <source>
        <dbReference type="ARBA" id="ARBA00022840"/>
    </source>
</evidence>
<keyword evidence="2" id="KW-0547">Nucleotide-binding</keyword>
<dbReference type="InterPro" id="IPR017871">
    <property type="entry name" value="ABC_transporter-like_CS"/>
</dbReference>
<feature type="region of interest" description="Disordered" evidence="4">
    <location>
        <begin position="252"/>
        <end position="286"/>
    </location>
</feature>
<dbReference type="PROSITE" id="PS50893">
    <property type="entry name" value="ABC_TRANSPORTER_2"/>
    <property type="match status" value="1"/>
</dbReference>
<evidence type="ECO:0000313" key="7">
    <source>
        <dbReference type="Proteomes" id="UP000552045"/>
    </source>
</evidence>
<dbReference type="GO" id="GO:0005524">
    <property type="term" value="F:ATP binding"/>
    <property type="evidence" value="ECO:0007669"/>
    <property type="project" value="UniProtKB-KW"/>
</dbReference>
<reference evidence="6 7" key="1">
    <citation type="submission" date="2020-07" db="EMBL/GenBank/DDBJ databases">
        <title>Sequencing the genomes of 1000 actinobacteria strains.</title>
        <authorList>
            <person name="Klenk H.-P."/>
        </authorList>
    </citation>
    <scope>NUCLEOTIDE SEQUENCE [LARGE SCALE GENOMIC DNA]</scope>
    <source>
        <strain evidence="6 7">DSM 22185</strain>
    </source>
</reference>
<name>A0A7Y9JLP6_9MICO</name>
<dbReference type="Pfam" id="PF00005">
    <property type="entry name" value="ABC_tran"/>
    <property type="match status" value="1"/>
</dbReference>
<dbReference type="PANTHER" id="PTHR42788">
    <property type="entry name" value="TAURINE IMPORT ATP-BINDING PROTEIN-RELATED"/>
    <property type="match status" value="1"/>
</dbReference>
<proteinExistence type="predicted"/>
<evidence type="ECO:0000259" key="5">
    <source>
        <dbReference type="PROSITE" id="PS50893"/>
    </source>
</evidence>